<name>A0A7R9K056_TIMGE</name>
<proteinExistence type="predicted"/>
<accession>A0A7R9K056</accession>
<evidence type="ECO:0000256" key="1">
    <source>
        <dbReference type="SAM" id="MobiDB-lite"/>
    </source>
</evidence>
<gene>
    <name evidence="2" type="ORF">TGEB3V08_LOCUS6432</name>
</gene>
<dbReference type="EMBL" id="OE841621">
    <property type="protein sequence ID" value="CAD7596506.1"/>
    <property type="molecule type" value="Genomic_DNA"/>
</dbReference>
<organism evidence="2">
    <name type="scientific">Timema genevievae</name>
    <name type="common">Walking stick</name>
    <dbReference type="NCBI Taxonomy" id="629358"/>
    <lineage>
        <taxon>Eukaryota</taxon>
        <taxon>Metazoa</taxon>
        <taxon>Ecdysozoa</taxon>
        <taxon>Arthropoda</taxon>
        <taxon>Hexapoda</taxon>
        <taxon>Insecta</taxon>
        <taxon>Pterygota</taxon>
        <taxon>Neoptera</taxon>
        <taxon>Polyneoptera</taxon>
        <taxon>Phasmatodea</taxon>
        <taxon>Timematodea</taxon>
        <taxon>Timematoidea</taxon>
        <taxon>Timematidae</taxon>
        <taxon>Timema</taxon>
    </lineage>
</organism>
<reference evidence="2" key="1">
    <citation type="submission" date="2020-11" db="EMBL/GenBank/DDBJ databases">
        <authorList>
            <person name="Tran Van P."/>
        </authorList>
    </citation>
    <scope>NUCLEOTIDE SEQUENCE</scope>
</reference>
<feature type="region of interest" description="Disordered" evidence="1">
    <location>
        <begin position="166"/>
        <end position="204"/>
    </location>
</feature>
<feature type="region of interest" description="Disordered" evidence="1">
    <location>
        <begin position="1"/>
        <end position="63"/>
    </location>
</feature>
<dbReference type="AlphaFoldDB" id="A0A7R9K056"/>
<protein>
    <submittedName>
        <fullName evidence="2">Uncharacterized protein</fullName>
    </submittedName>
</protein>
<evidence type="ECO:0000313" key="2">
    <source>
        <dbReference type="EMBL" id="CAD7596506.1"/>
    </source>
</evidence>
<feature type="compositionally biased region" description="Acidic residues" evidence="1">
    <location>
        <begin position="21"/>
        <end position="34"/>
    </location>
</feature>
<sequence>MSEMKRVDYMAKNVRRKEQEIEVEEKEEDSETETNDLSVGEISEEENMPASRDVGGTKSIPGYKRSREMSLDKRLGVFGNKHGCVNSPDLLRQMAEKSGCYASPLSLGLTTKDRKLGGYAACHGATRAKSSGSPSTSRGCRSIPANQVRRMCRSHLAVRQTIDLEARPRGRPRKTPISKEVDNRRKRPGLHTLEPAPATPRVGAQPKTQFHRYVKVYTGRRVRQDSEFGVSDAKWQYYETSKLVLSAPGWVGNTCRTTCIPTTS</sequence>